<sequence>MPDCGNWDWLMNRSLPSGSSQKVGVSSMFSGVASERDATAYFW</sequence>
<name>A0A2T6KQ02_9RHOB</name>
<dbReference type="EMBL" id="QBUD01000001">
    <property type="protein sequence ID" value="PUB18644.1"/>
    <property type="molecule type" value="Genomic_DNA"/>
</dbReference>
<proteinExistence type="predicted"/>
<keyword evidence="2" id="KW-1185">Reference proteome</keyword>
<dbReference type="Proteomes" id="UP000244523">
    <property type="component" value="Unassembled WGS sequence"/>
</dbReference>
<comment type="caution">
    <text evidence="1">The sequence shown here is derived from an EMBL/GenBank/DDBJ whole genome shotgun (WGS) entry which is preliminary data.</text>
</comment>
<reference evidence="1 2" key="1">
    <citation type="submission" date="2018-04" db="EMBL/GenBank/DDBJ databases">
        <title>Genomic Encyclopedia of Archaeal and Bacterial Type Strains, Phase II (KMG-II): from individual species to whole genera.</title>
        <authorList>
            <person name="Goeker M."/>
        </authorList>
    </citation>
    <scope>NUCLEOTIDE SEQUENCE [LARGE SCALE GENOMIC DNA]</scope>
    <source>
        <strain evidence="1 2">DSM 29955</strain>
    </source>
</reference>
<organism evidence="1 2">
    <name type="scientific">Yoonia sediminilitoris</name>
    <dbReference type="NCBI Taxonomy" id="1286148"/>
    <lineage>
        <taxon>Bacteria</taxon>
        <taxon>Pseudomonadati</taxon>
        <taxon>Pseudomonadota</taxon>
        <taxon>Alphaproteobacteria</taxon>
        <taxon>Rhodobacterales</taxon>
        <taxon>Paracoccaceae</taxon>
        <taxon>Yoonia</taxon>
    </lineage>
</organism>
<protein>
    <submittedName>
        <fullName evidence="1">Uncharacterized protein</fullName>
    </submittedName>
</protein>
<dbReference type="AlphaFoldDB" id="A0A2T6KQ02"/>
<evidence type="ECO:0000313" key="1">
    <source>
        <dbReference type="EMBL" id="PUB18644.1"/>
    </source>
</evidence>
<accession>A0A2T6KQ02</accession>
<evidence type="ECO:0000313" key="2">
    <source>
        <dbReference type="Proteomes" id="UP000244523"/>
    </source>
</evidence>
<gene>
    <name evidence="1" type="ORF">C8N45_101229</name>
</gene>